<dbReference type="SUPFAM" id="SSF57701">
    <property type="entry name" value="Zn2/Cys6 DNA-binding domain"/>
    <property type="match status" value="1"/>
</dbReference>
<dbReference type="InterPro" id="IPR011701">
    <property type="entry name" value="MFS"/>
</dbReference>
<feature type="region of interest" description="Disordered" evidence="7">
    <location>
        <begin position="654"/>
        <end position="687"/>
    </location>
</feature>
<dbReference type="Gene3D" id="1.20.1250.20">
    <property type="entry name" value="MFS general substrate transporter like domains"/>
    <property type="match status" value="1"/>
</dbReference>
<feature type="transmembrane region" description="Helical" evidence="8">
    <location>
        <begin position="619"/>
        <end position="639"/>
    </location>
</feature>
<dbReference type="GO" id="GO:0008270">
    <property type="term" value="F:zinc ion binding"/>
    <property type="evidence" value="ECO:0007669"/>
    <property type="project" value="InterPro"/>
</dbReference>
<evidence type="ECO:0000256" key="7">
    <source>
        <dbReference type="SAM" id="MobiDB-lite"/>
    </source>
</evidence>
<keyword evidence="11" id="KW-1185">Reference proteome</keyword>
<evidence type="ECO:0000256" key="3">
    <source>
        <dbReference type="ARBA" id="ARBA00022989"/>
    </source>
</evidence>
<dbReference type="EMBL" id="JAADJG010000548">
    <property type="protein sequence ID" value="KAF4444537.1"/>
    <property type="molecule type" value="Genomic_DNA"/>
</dbReference>
<keyword evidence="5" id="KW-0325">Glycoprotein</keyword>
<dbReference type="PANTHER" id="PTHR23502:SF50">
    <property type="entry name" value="TRANSPORTER, PUTATIVE (AFU_ORTHOLOGUE AFUA_5G00430)-RELATED"/>
    <property type="match status" value="1"/>
</dbReference>
<dbReference type="GO" id="GO:0005886">
    <property type="term" value="C:plasma membrane"/>
    <property type="evidence" value="ECO:0007669"/>
    <property type="project" value="TreeGrafter"/>
</dbReference>
<feature type="transmembrane region" description="Helical" evidence="8">
    <location>
        <begin position="815"/>
        <end position="838"/>
    </location>
</feature>
<organism evidence="10 11">
    <name type="scientific">Fusarium austroafricanum</name>
    <dbReference type="NCBI Taxonomy" id="2364996"/>
    <lineage>
        <taxon>Eukaryota</taxon>
        <taxon>Fungi</taxon>
        <taxon>Dikarya</taxon>
        <taxon>Ascomycota</taxon>
        <taxon>Pezizomycotina</taxon>
        <taxon>Sordariomycetes</taxon>
        <taxon>Hypocreomycetidae</taxon>
        <taxon>Hypocreales</taxon>
        <taxon>Nectriaceae</taxon>
        <taxon>Fusarium</taxon>
        <taxon>Fusarium concolor species complex</taxon>
    </lineage>
</organism>
<comment type="subcellular location">
    <subcellularLocation>
        <location evidence="1">Membrane</location>
        <topology evidence="1">Multi-pass membrane protein</topology>
    </subcellularLocation>
</comment>
<feature type="transmembrane region" description="Helical" evidence="8">
    <location>
        <begin position="909"/>
        <end position="928"/>
    </location>
</feature>
<keyword evidence="6" id="KW-0539">Nucleus</keyword>
<feature type="transmembrane region" description="Helical" evidence="8">
    <location>
        <begin position="874"/>
        <end position="897"/>
    </location>
</feature>
<protein>
    <submittedName>
        <fullName evidence="10">Major facilitator superfamily transporter</fullName>
    </submittedName>
</protein>
<evidence type="ECO:0000256" key="1">
    <source>
        <dbReference type="ARBA" id="ARBA00004141"/>
    </source>
</evidence>
<evidence type="ECO:0000313" key="10">
    <source>
        <dbReference type="EMBL" id="KAF4444537.1"/>
    </source>
</evidence>
<feature type="transmembrane region" description="Helical" evidence="8">
    <location>
        <begin position="559"/>
        <end position="581"/>
    </location>
</feature>
<feature type="transmembrane region" description="Helical" evidence="8">
    <location>
        <begin position="727"/>
        <end position="752"/>
    </location>
</feature>
<feature type="transmembrane region" description="Helical" evidence="8">
    <location>
        <begin position="466"/>
        <end position="486"/>
    </location>
</feature>
<name>A0A8H4K6F6_9HYPO</name>
<sequence length="955" mass="105493">MVHESQIPRSCDRCHTLKERCRRLAASSQCDRCARLELHCQTLRPVKRPGRRPKPHSSDFAYCRAAQEGNSSVQANSLYVIKGLSIEDAWLLDGMITNDKHLGLFVVGPSFYERHRQSLVSQFVTSRDMMKDAFMACALLWSADDATSNRPPGGDSIYRRASSAVSTLRSLKITSEHDIMPCLVLGASVLTFALKLGGAQMLPICSQILNLIKPNYLAGSRPMSNCDFLTGIVMAEISECLVHAKVPTLRIQPPTAESGSSQVDRYMGLTSAFLPHLYDLCKICSALRLGRPIDDETLTNLERTIRNWTPMVPIHLVNDFTAVEVSHMLCQAQVIPTAALVVIHRLRNPFGTEDATAVALSSSILSQLHMTRHVTGRTPRIVDLAVMVAPSNASSRMGLSHFVSHFFYDTMMDQSVPSHDDPFWAPGTVRLEDLQNTGNKIILHPIPSSDPNDPLNWSTWRKTVNLALASLYVLMTFVQLDISFTAWARYQEELGFSFGTLNAGGALNYTGLATGCIILVPLVHKYGRRPLYILSTTVQLASCIWAAKMQTRADLWASSFVSGFGGAISETIVQITIADLFFVHHHAAMNGAYLFFVAAGAFLGPVASGYVVQNQGWRWIWWWCVILLGIDLLCILFFFEESKYSIPIVAQQPGNSPDTQGIQGRQEAEHESSVGMTKHDGNSQSTECTESAVHFDHTIPLKTYRQRMPFVTKTNGSILHNLYQPAIVLFTFPAVAYTALTYASTSAAFAIVTSVQAMYLLQPPYNFTPSSIGLMSLAPFIGTFPGIFFGGYLDDKSIVWLSKRNGGIYEPEMRLWLALPLAILTAGSVLMSGLGIVYAAPWPLVAFGFGLLGFNLGASGSIALSYCMDCYHDIIGNAMVGIVFSRNALGVVVLFTVTPWIKRMGLRDMHILVSVLIFFILLTPVLLLKWGKKARSAYAGVYMEMARRQPTSRQY</sequence>
<dbReference type="InterPro" id="IPR020846">
    <property type="entry name" value="MFS_dom"/>
</dbReference>
<dbReference type="Pfam" id="PF07690">
    <property type="entry name" value="MFS_1"/>
    <property type="match status" value="1"/>
</dbReference>
<dbReference type="PROSITE" id="PS50850">
    <property type="entry name" value="MFS"/>
    <property type="match status" value="1"/>
</dbReference>
<evidence type="ECO:0000313" key="11">
    <source>
        <dbReference type="Proteomes" id="UP000605986"/>
    </source>
</evidence>
<dbReference type="AlphaFoldDB" id="A0A8H4K6F6"/>
<keyword evidence="3 8" id="KW-1133">Transmembrane helix</keyword>
<dbReference type="InterPro" id="IPR001138">
    <property type="entry name" value="Zn2Cys6_DnaBD"/>
</dbReference>
<evidence type="ECO:0000259" key="9">
    <source>
        <dbReference type="PROSITE" id="PS50850"/>
    </source>
</evidence>
<dbReference type="SUPFAM" id="SSF103473">
    <property type="entry name" value="MFS general substrate transporter"/>
    <property type="match status" value="1"/>
</dbReference>
<proteinExistence type="predicted"/>
<accession>A0A8H4K6F6</accession>
<feature type="transmembrane region" description="Helical" evidence="8">
    <location>
        <begin position="844"/>
        <end position="867"/>
    </location>
</feature>
<keyword evidence="4 8" id="KW-0472">Membrane</keyword>
<dbReference type="GO" id="GO:0022857">
    <property type="term" value="F:transmembrane transporter activity"/>
    <property type="evidence" value="ECO:0007669"/>
    <property type="project" value="InterPro"/>
</dbReference>
<dbReference type="InterPro" id="IPR036864">
    <property type="entry name" value="Zn2-C6_fun-type_DNA-bd_sf"/>
</dbReference>
<feature type="compositionally biased region" description="Basic and acidic residues" evidence="7">
    <location>
        <begin position="666"/>
        <end position="681"/>
    </location>
</feature>
<feature type="transmembrane region" description="Helical" evidence="8">
    <location>
        <begin position="593"/>
        <end position="613"/>
    </location>
</feature>
<dbReference type="GO" id="GO:0000981">
    <property type="term" value="F:DNA-binding transcription factor activity, RNA polymerase II-specific"/>
    <property type="evidence" value="ECO:0007669"/>
    <property type="project" value="InterPro"/>
</dbReference>
<evidence type="ECO:0000256" key="4">
    <source>
        <dbReference type="ARBA" id="ARBA00023136"/>
    </source>
</evidence>
<evidence type="ECO:0000256" key="2">
    <source>
        <dbReference type="ARBA" id="ARBA00022692"/>
    </source>
</evidence>
<dbReference type="CDD" id="cd00067">
    <property type="entry name" value="GAL4"/>
    <property type="match status" value="1"/>
</dbReference>
<dbReference type="InterPro" id="IPR036259">
    <property type="entry name" value="MFS_trans_sf"/>
</dbReference>
<dbReference type="Proteomes" id="UP000605986">
    <property type="component" value="Unassembled WGS sequence"/>
</dbReference>
<keyword evidence="2 8" id="KW-0812">Transmembrane</keyword>
<evidence type="ECO:0000256" key="5">
    <source>
        <dbReference type="ARBA" id="ARBA00023180"/>
    </source>
</evidence>
<dbReference type="OrthoDB" id="5215911at2759"/>
<gene>
    <name evidence="10" type="ORF">F53441_11100</name>
</gene>
<feature type="transmembrane region" description="Helical" evidence="8">
    <location>
        <begin position="772"/>
        <end position="794"/>
    </location>
</feature>
<evidence type="ECO:0000256" key="6">
    <source>
        <dbReference type="ARBA" id="ARBA00023242"/>
    </source>
</evidence>
<comment type="caution">
    <text evidence="10">The sequence shown here is derived from an EMBL/GenBank/DDBJ whole genome shotgun (WGS) entry which is preliminary data.</text>
</comment>
<feature type="compositionally biased region" description="Polar residues" evidence="7">
    <location>
        <begin position="654"/>
        <end position="663"/>
    </location>
</feature>
<dbReference type="PANTHER" id="PTHR23502">
    <property type="entry name" value="MAJOR FACILITATOR SUPERFAMILY"/>
    <property type="match status" value="1"/>
</dbReference>
<reference evidence="10" key="1">
    <citation type="submission" date="2020-01" db="EMBL/GenBank/DDBJ databases">
        <title>Identification and distribution of gene clusters putatively required for synthesis of sphingolipid metabolism inhibitors in phylogenetically diverse species of the filamentous fungus Fusarium.</title>
        <authorList>
            <person name="Kim H.-S."/>
            <person name="Busman M."/>
            <person name="Brown D.W."/>
            <person name="Divon H."/>
            <person name="Uhlig S."/>
            <person name="Proctor R.H."/>
        </authorList>
    </citation>
    <scope>NUCLEOTIDE SEQUENCE</scope>
    <source>
        <strain evidence="10">NRRL 53441</strain>
    </source>
</reference>
<dbReference type="PROSITE" id="PS00463">
    <property type="entry name" value="ZN2_CY6_FUNGAL_1"/>
    <property type="match status" value="1"/>
</dbReference>
<feature type="domain" description="Major facilitator superfamily (MFS) profile" evidence="9">
    <location>
        <begin position="465"/>
        <end position="932"/>
    </location>
</feature>
<evidence type="ECO:0000256" key="8">
    <source>
        <dbReference type="SAM" id="Phobius"/>
    </source>
</evidence>
<feature type="transmembrane region" description="Helical" evidence="8">
    <location>
        <begin position="506"/>
        <end position="523"/>
    </location>
</feature>